<evidence type="ECO:0000313" key="16">
    <source>
        <dbReference type="EMBL" id="TRY19693.1"/>
    </source>
</evidence>
<dbReference type="PROSITE" id="PS51066">
    <property type="entry name" value="ZF_FPG_2"/>
    <property type="match status" value="1"/>
</dbReference>
<keyword evidence="17" id="KW-1185">Reference proteome</keyword>
<dbReference type="SUPFAM" id="SSF57716">
    <property type="entry name" value="Glucocorticoid receptor-like (DNA-binding domain)"/>
    <property type="match status" value="1"/>
</dbReference>
<protein>
    <recommendedName>
        <fullName evidence="2">DNA-(apurinic or apyrimidinic site) lyase</fullName>
        <ecNumber evidence="2">4.2.99.18</ecNumber>
    </recommendedName>
</protein>
<dbReference type="InterPro" id="IPR015886">
    <property type="entry name" value="H2TH_FPG"/>
</dbReference>
<gene>
    <name evidence="16" type="ORF">FOJ82_02060</name>
</gene>
<keyword evidence="6" id="KW-0378">Hydrolase</keyword>
<keyword evidence="9" id="KW-0234">DNA repair</keyword>
<dbReference type="SUPFAM" id="SSF46946">
    <property type="entry name" value="S13-like H2TH domain"/>
    <property type="match status" value="1"/>
</dbReference>
<comment type="caution">
    <text evidence="16">The sequence shown here is derived from an EMBL/GenBank/DDBJ whole genome shotgun (WGS) entry which is preliminary data.</text>
</comment>
<dbReference type="EC" id="4.2.99.18" evidence="2"/>
<evidence type="ECO:0000256" key="4">
    <source>
        <dbReference type="ARBA" id="ARBA00022763"/>
    </source>
</evidence>
<dbReference type="Pfam" id="PF01149">
    <property type="entry name" value="Fapy_DNA_glyco"/>
    <property type="match status" value="1"/>
</dbReference>
<evidence type="ECO:0000256" key="6">
    <source>
        <dbReference type="ARBA" id="ARBA00022801"/>
    </source>
</evidence>
<evidence type="ECO:0000256" key="11">
    <source>
        <dbReference type="ARBA" id="ARBA00023268"/>
    </source>
</evidence>
<sequence>MPEGDSVYQLARRLEPLTGRTVTGWDARTPALATTDATGAVVRRVWPWGKHLFWELATPEGSDILHTHLKMEGHWRIHPAGTRWSEPAHTARIVVRVSGATDGAPEVELVGHSLGLVELWPAAQYPARTAHLGPDPLGPDWDSPGRWPRPGRDEAVARLAALRATTIGEALLDQRVLAGLGTIYRAETCFLSGIHPASDVGRLDPEQVVDLAARLLQFNHDRPVRVFTGNERRGANTWVHGRTHRPCHRCGAAIRQAELGGAHSVADPKVDQQRAIWWCPNCQPLLREPGTAN</sequence>
<evidence type="ECO:0000256" key="2">
    <source>
        <dbReference type="ARBA" id="ARBA00012720"/>
    </source>
</evidence>
<evidence type="ECO:0000259" key="15">
    <source>
        <dbReference type="PROSITE" id="PS51068"/>
    </source>
</evidence>
<dbReference type="InterPro" id="IPR012319">
    <property type="entry name" value="FPG_cat"/>
</dbReference>
<dbReference type="Gene3D" id="1.10.8.50">
    <property type="match status" value="1"/>
</dbReference>
<keyword evidence="10" id="KW-0456">Lyase</keyword>
<dbReference type="OrthoDB" id="9800855at2"/>
<dbReference type="GO" id="GO:0000703">
    <property type="term" value="F:oxidized pyrimidine nucleobase lesion DNA N-glycosylase activity"/>
    <property type="evidence" value="ECO:0007669"/>
    <property type="project" value="TreeGrafter"/>
</dbReference>
<dbReference type="GO" id="GO:0006284">
    <property type="term" value="P:base-excision repair"/>
    <property type="evidence" value="ECO:0007669"/>
    <property type="project" value="InterPro"/>
</dbReference>
<feature type="domain" description="FPG-type" evidence="14">
    <location>
        <begin position="238"/>
        <end position="284"/>
    </location>
</feature>
<keyword evidence="12" id="KW-0326">Glycosidase</keyword>
<keyword evidence="5 13" id="KW-0863">Zinc-finger</keyword>
<evidence type="ECO:0000256" key="13">
    <source>
        <dbReference type="PROSITE-ProRule" id="PRU00391"/>
    </source>
</evidence>
<evidence type="ECO:0000256" key="3">
    <source>
        <dbReference type="ARBA" id="ARBA00022723"/>
    </source>
</evidence>
<dbReference type="SMART" id="SM01232">
    <property type="entry name" value="H2TH"/>
    <property type="match status" value="1"/>
</dbReference>
<dbReference type="EMBL" id="VKKG01000001">
    <property type="protein sequence ID" value="TRY19693.1"/>
    <property type="molecule type" value="Genomic_DNA"/>
</dbReference>
<keyword evidence="11" id="KW-0511">Multifunctional enzyme</keyword>
<dbReference type="GO" id="GO:0008270">
    <property type="term" value="F:zinc ion binding"/>
    <property type="evidence" value="ECO:0007669"/>
    <property type="project" value="UniProtKB-KW"/>
</dbReference>
<dbReference type="PANTHER" id="PTHR42697">
    <property type="entry name" value="ENDONUCLEASE 8"/>
    <property type="match status" value="1"/>
</dbReference>
<reference evidence="16 17" key="1">
    <citation type="submission" date="2019-07" db="EMBL/GenBank/DDBJ databases">
        <authorList>
            <person name="Zhou L.-Y."/>
        </authorList>
    </citation>
    <scope>NUCLEOTIDE SEQUENCE [LARGE SCALE GENOMIC DNA]</scope>
    <source>
        <strain evidence="16 17">YIM 101269</strain>
    </source>
</reference>
<dbReference type="InterPro" id="IPR035937">
    <property type="entry name" value="FPG_N"/>
</dbReference>
<organism evidence="16 17">
    <name type="scientific">Tessaracoccus rhinocerotis</name>
    <dbReference type="NCBI Taxonomy" id="1689449"/>
    <lineage>
        <taxon>Bacteria</taxon>
        <taxon>Bacillati</taxon>
        <taxon>Actinomycetota</taxon>
        <taxon>Actinomycetes</taxon>
        <taxon>Propionibacteriales</taxon>
        <taxon>Propionibacteriaceae</taxon>
        <taxon>Tessaracoccus</taxon>
    </lineage>
</organism>
<dbReference type="GO" id="GO:0003684">
    <property type="term" value="F:damaged DNA binding"/>
    <property type="evidence" value="ECO:0007669"/>
    <property type="project" value="InterPro"/>
</dbReference>
<comment type="similarity">
    <text evidence="1">Belongs to the FPG family.</text>
</comment>
<dbReference type="GO" id="GO:0140078">
    <property type="term" value="F:class I DNA-(apurinic or apyrimidinic site) endonuclease activity"/>
    <property type="evidence" value="ECO:0007669"/>
    <property type="project" value="UniProtKB-EC"/>
</dbReference>
<name>A0A553K4Q8_9ACTN</name>
<dbReference type="InterPro" id="IPR000214">
    <property type="entry name" value="Znf_DNA_glyclase/AP_lyase"/>
</dbReference>
<evidence type="ECO:0000256" key="12">
    <source>
        <dbReference type="ARBA" id="ARBA00023295"/>
    </source>
</evidence>
<feature type="domain" description="Formamidopyrimidine-DNA glycosylase catalytic" evidence="15">
    <location>
        <begin position="2"/>
        <end position="99"/>
    </location>
</feature>
<keyword evidence="7" id="KW-0862">Zinc</keyword>
<evidence type="ECO:0000259" key="14">
    <source>
        <dbReference type="PROSITE" id="PS51066"/>
    </source>
</evidence>
<dbReference type="PANTHER" id="PTHR42697:SF1">
    <property type="entry name" value="ENDONUCLEASE 8"/>
    <property type="match status" value="1"/>
</dbReference>
<dbReference type="RefSeq" id="WP_143936780.1">
    <property type="nucleotide sequence ID" value="NZ_VKKG01000001.1"/>
</dbReference>
<dbReference type="AlphaFoldDB" id="A0A553K4Q8"/>
<dbReference type="InterPro" id="IPR044090">
    <property type="entry name" value="Nei2_N"/>
</dbReference>
<dbReference type="Gene3D" id="3.20.190.10">
    <property type="entry name" value="MutM-like, N-terminal"/>
    <property type="match status" value="1"/>
</dbReference>
<evidence type="ECO:0000256" key="10">
    <source>
        <dbReference type="ARBA" id="ARBA00023239"/>
    </source>
</evidence>
<keyword evidence="3" id="KW-0479">Metal-binding</keyword>
<proteinExistence type="inferred from homology"/>
<accession>A0A553K4Q8</accession>
<dbReference type="Proteomes" id="UP000317638">
    <property type="component" value="Unassembled WGS sequence"/>
</dbReference>
<keyword evidence="4" id="KW-0227">DNA damage</keyword>
<keyword evidence="8" id="KW-0238">DNA-binding</keyword>
<evidence type="ECO:0000256" key="7">
    <source>
        <dbReference type="ARBA" id="ARBA00022833"/>
    </source>
</evidence>
<evidence type="ECO:0000256" key="1">
    <source>
        <dbReference type="ARBA" id="ARBA00009409"/>
    </source>
</evidence>
<dbReference type="CDD" id="cd08971">
    <property type="entry name" value="AcNei2_N"/>
    <property type="match status" value="1"/>
</dbReference>
<dbReference type="Pfam" id="PF06831">
    <property type="entry name" value="H2TH"/>
    <property type="match status" value="1"/>
</dbReference>
<evidence type="ECO:0000256" key="8">
    <source>
        <dbReference type="ARBA" id="ARBA00023125"/>
    </source>
</evidence>
<dbReference type="SMART" id="SM00898">
    <property type="entry name" value="Fapy_DNA_glyco"/>
    <property type="match status" value="1"/>
</dbReference>
<dbReference type="SUPFAM" id="SSF81624">
    <property type="entry name" value="N-terminal domain of MutM-like DNA repair proteins"/>
    <property type="match status" value="1"/>
</dbReference>
<evidence type="ECO:0000313" key="17">
    <source>
        <dbReference type="Proteomes" id="UP000317638"/>
    </source>
</evidence>
<evidence type="ECO:0000256" key="5">
    <source>
        <dbReference type="ARBA" id="ARBA00022771"/>
    </source>
</evidence>
<dbReference type="PROSITE" id="PS51068">
    <property type="entry name" value="FPG_CAT"/>
    <property type="match status" value="1"/>
</dbReference>
<evidence type="ECO:0000256" key="9">
    <source>
        <dbReference type="ARBA" id="ARBA00023204"/>
    </source>
</evidence>
<dbReference type="InterPro" id="IPR010979">
    <property type="entry name" value="Ribosomal_uS13-like_H2TH"/>
</dbReference>